<reference evidence="3" key="1">
    <citation type="submission" date="2020-11" db="EMBL/GenBank/DDBJ databases">
        <authorList>
            <person name="Tran Van P."/>
        </authorList>
    </citation>
    <scope>NUCLEOTIDE SEQUENCE</scope>
</reference>
<proteinExistence type="predicted"/>
<dbReference type="EMBL" id="OC002004">
    <property type="protein sequence ID" value="CAD7261099.1"/>
    <property type="molecule type" value="Genomic_DNA"/>
</dbReference>
<feature type="region of interest" description="Disordered" evidence="1">
    <location>
        <begin position="74"/>
        <end position="151"/>
    </location>
</feature>
<accession>A0A7R9G0H7</accession>
<dbReference type="PANTHER" id="PTHR31827">
    <property type="entry name" value="EMB|CAB89363.1"/>
    <property type="match status" value="1"/>
</dbReference>
<feature type="compositionally biased region" description="Polar residues" evidence="1">
    <location>
        <begin position="112"/>
        <end position="125"/>
    </location>
</feature>
<sequence>MKGGLEQKVYEGPVNDLRSLRQRITQETRRTMYAQPLVLSLIGARLVSGLETFVYYLSLWRTLITTTAIQLLSPLNRTPPPTSLQSPCYRVHSQPPQKYPSSNRTKDKTHCQAFNNDESPINTQDGALPTNPEESTKRVNNSESEDSEKNLTSYKSSYAIRMSKQNVNNVCKHSHKGGRCEKYQCRYRKPCKVEGCSTPSKNRGLCYAHGGCNQIKCSVEDCSKQAHKRGVCHAHGSYIRKKCTVEDCSKQINTQDDAISHNSEESTKHLSKWHTEAAMPRK</sequence>
<name>A0A7R9G0H7_TIMSH</name>
<dbReference type="AlphaFoldDB" id="A0A7R9G0H7"/>
<feature type="compositionally biased region" description="Polar residues" evidence="1">
    <location>
        <begin position="94"/>
        <end position="103"/>
    </location>
</feature>
<protein>
    <recommendedName>
        <fullName evidence="2">WRKY19-like zinc finger domain-containing protein</fullName>
    </recommendedName>
</protein>
<dbReference type="Pfam" id="PF24906">
    <property type="entry name" value="Zf_WRKY19"/>
    <property type="match status" value="1"/>
</dbReference>
<evidence type="ECO:0000256" key="1">
    <source>
        <dbReference type="SAM" id="MobiDB-lite"/>
    </source>
</evidence>
<evidence type="ECO:0000313" key="3">
    <source>
        <dbReference type="EMBL" id="CAD7261099.1"/>
    </source>
</evidence>
<dbReference type="PANTHER" id="PTHR31827:SF1">
    <property type="entry name" value="EMB|CAB89363.1"/>
    <property type="match status" value="1"/>
</dbReference>
<feature type="region of interest" description="Disordered" evidence="1">
    <location>
        <begin position="259"/>
        <end position="282"/>
    </location>
</feature>
<gene>
    <name evidence="3" type="ORF">TSIB3V08_LOCUS5248</name>
</gene>
<feature type="domain" description="WRKY19-like zinc finger" evidence="2">
    <location>
        <begin position="189"/>
        <end position="211"/>
    </location>
</feature>
<organism evidence="3">
    <name type="scientific">Timema shepardi</name>
    <name type="common">Walking stick</name>
    <dbReference type="NCBI Taxonomy" id="629360"/>
    <lineage>
        <taxon>Eukaryota</taxon>
        <taxon>Metazoa</taxon>
        <taxon>Ecdysozoa</taxon>
        <taxon>Arthropoda</taxon>
        <taxon>Hexapoda</taxon>
        <taxon>Insecta</taxon>
        <taxon>Pterygota</taxon>
        <taxon>Neoptera</taxon>
        <taxon>Polyneoptera</taxon>
        <taxon>Phasmatodea</taxon>
        <taxon>Timematodea</taxon>
        <taxon>Timematoidea</taxon>
        <taxon>Timematidae</taxon>
        <taxon>Timema</taxon>
    </lineage>
</organism>
<dbReference type="InterPro" id="IPR056866">
    <property type="entry name" value="Znf_WRKY19"/>
</dbReference>
<evidence type="ECO:0000259" key="2">
    <source>
        <dbReference type="Pfam" id="PF24906"/>
    </source>
</evidence>
<feature type="compositionally biased region" description="Basic and acidic residues" evidence="1">
    <location>
        <begin position="259"/>
        <end position="268"/>
    </location>
</feature>